<dbReference type="EMBL" id="KZ110598">
    <property type="protein sequence ID" value="OSX61669.1"/>
    <property type="molecule type" value="Genomic_DNA"/>
</dbReference>
<proteinExistence type="predicted"/>
<organism evidence="1 2">
    <name type="scientific">Postia placenta MAD-698-R-SB12</name>
    <dbReference type="NCBI Taxonomy" id="670580"/>
    <lineage>
        <taxon>Eukaryota</taxon>
        <taxon>Fungi</taxon>
        <taxon>Dikarya</taxon>
        <taxon>Basidiomycota</taxon>
        <taxon>Agaricomycotina</taxon>
        <taxon>Agaricomycetes</taxon>
        <taxon>Polyporales</taxon>
        <taxon>Adustoporiaceae</taxon>
        <taxon>Rhodonia</taxon>
    </lineage>
</organism>
<reference evidence="1 2" key="1">
    <citation type="submission" date="2017-04" db="EMBL/GenBank/DDBJ databases">
        <title>Genome Sequence of the Model Brown-Rot Fungus Postia placenta SB12.</title>
        <authorList>
            <consortium name="DOE Joint Genome Institute"/>
            <person name="Gaskell J."/>
            <person name="Kersten P."/>
            <person name="Larrondo L.F."/>
            <person name="Canessa P."/>
            <person name="Martinez D."/>
            <person name="Hibbett D."/>
            <person name="Schmoll M."/>
            <person name="Kubicek C.P."/>
            <person name="Martinez A.T."/>
            <person name="Yadav J."/>
            <person name="Master E."/>
            <person name="Magnuson J.K."/>
            <person name="James T."/>
            <person name="Yaver D."/>
            <person name="Berka R."/>
            <person name="Labutti K."/>
            <person name="Lipzen A."/>
            <person name="Aerts A."/>
            <person name="Barry K."/>
            <person name="Henrissat B."/>
            <person name="Blanchette R."/>
            <person name="Grigoriev I."/>
            <person name="Cullen D."/>
        </authorList>
    </citation>
    <scope>NUCLEOTIDE SEQUENCE [LARGE SCALE GENOMIC DNA]</scope>
    <source>
        <strain evidence="1 2">MAD-698-R-SB12</strain>
    </source>
</reference>
<protein>
    <submittedName>
        <fullName evidence="1">Uncharacterized protein</fullName>
    </submittedName>
</protein>
<name>A0A1X6MZ73_9APHY</name>
<evidence type="ECO:0000313" key="2">
    <source>
        <dbReference type="Proteomes" id="UP000194127"/>
    </source>
</evidence>
<dbReference type="AlphaFoldDB" id="A0A1X6MZ73"/>
<keyword evidence="2" id="KW-1185">Reference proteome</keyword>
<dbReference type="GeneID" id="36321959"/>
<dbReference type="Proteomes" id="UP000194127">
    <property type="component" value="Unassembled WGS sequence"/>
</dbReference>
<dbReference type="RefSeq" id="XP_024338463.1">
    <property type="nucleotide sequence ID" value="XM_024477009.1"/>
</dbReference>
<evidence type="ECO:0000313" key="1">
    <source>
        <dbReference type="EMBL" id="OSX61669.1"/>
    </source>
</evidence>
<accession>A0A1X6MZ73</accession>
<gene>
    <name evidence="1" type="ORF">POSPLADRAFT_1034228</name>
</gene>
<sequence length="328" mass="37453">MSRLLTNYFDKTLYIDGPEHLEGPMKSSEGSSTAYEVVQISGSFSTTWRENIWDPELKDYESCCNYRQGTKAWLTPQNLKAVINPLAVQVIHFKYVDFCGADSVGSELRMLFITHNTRAMHIAMDRCRFTEFEDILLLYKALGGRPGSLLLKDIWWKGSPRFQPLDAPAGHGKYQPETDPRSDRARAEILAIRMSVLIEDRPSDSKHYDIAITSNHQVYIWFPYHFRPRSWAKESVLIQTPKGAICELRPIDQDTSILTLVNADKQLAQKFSHFAITCVQVQSKPGQTSSPILSARRTGYILQNTCLYELSSNLWEGTVVRLSPAWHF</sequence>